<dbReference type="Gene3D" id="2.70.70.10">
    <property type="entry name" value="Glucose Permease (Domain IIA)"/>
    <property type="match status" value="1"/>
</dbReference>
<protein>
    <recommendedName>
        <fullName evidence="2">M23ase beta-sheet core domain-containing protein</fullName>
    </recommendedName>
</protein>
<organism evidence="3 4">
    <name type="scientific">Planosporangium mesophilum</name>
    <dbReference type="NCBI Taxonomy" id="689768"/>
    <lineage>
        <taxon>Bacteria</taxon>
        <taxon>Bacillati</taxon>
        <taxon>Actinomycetota</taxon>
        <taxon>Actinomycetes</taxon>
        <taxon>Micromonosporales</taxon>
        <taxon>Micromonosporaceae</taxon>
        <taxon>Planosporangium</taxon>
    </lineage>
</organism>
<sequence length="241" mass="24537">MPGRLSRVLAPGLLAVVLAGGCAGPSAVFKAGASPSAPQPSSGAAPSTGPAPSPSVLAAPSVSAAAQVHRVFPVAGNASYGHTHHDYPATDIFAACGSPVRSPVDGVVLEVSRVDDFDPKHPAGEDKGGLSVSIRGDDGVRYYGSHLAAVQNGMDAGTRVRAGVQVGLVGKTGNSSNVCHLHFGLSPVCAGTGDWWVRRGVFYPWKYLDSWRAGGNLSPVDEAAAWQRGHGCPTAPTPGTR</sequence>
<reference evidence="3" key="1">
    <citation type="submission" date="2021-01" db="EMBL/GenBank/DDBJ databases">
        <title>Whole genome shotgun sequence of Planosporangium mesophilum NBRC 109066.</title>
        <authorList>
            <person name="Komaki H."/>
            <person name="Tamura T."/>
        </authorList>
    </citation>
    <scope>NUCLEOTIDE SEQUENCE</scope>
    <source>
        <strain evidence="3">NBRC 109066</strain>
    </source>
</reference>
<dbReference type="SUPFAM" id="SSF51261">
    <property type="entry name" value="Duplicated hybrid motif"/>
    <property type="match status" value="1"/>
</dbReference>
<keyword evidence="4" id="KW-1185">Reference proteome</keyword>
<feature type="domain" description="M23ase beta-sheet core" evidence="2">
    <location>
        <begin position="89"/>
        <end position="185"/>
    </location>
</feature>
<dbReference type="InterPro" id="IPR011055">
    <property type="entry name" value="Dup_hybrid_motif"/>
</dbReference>
<gene>
    <name evidence="3" type="ORF">Pme01_60750</name>
</gene>
<dbReference type="InterPro" id="IPR016047">
    <property type="entry name" value="M23ase_b-sheet_dom"/>
</dbReference>
<dbReference type="GO" id="GO:0004222">
    <property type="term" value="F:metalloendopeptidase activity"/>
    <property type="evidence" value="ECO:0007669"/>
    <property type="project" value="TreeGrafter"/>
</dbReference>
<dbReference type="CDD" id="cd12797">
    <property type="entry name" value="M23_peptidase"/>
    <property type="match status" value="1"/>
</dbReference>
<feature type="region of interest" description="Disordered" evidence="1">
    <location>
        <begin position="31"/>
        <end position="57"/>
    </location>
</feature>
<dbReference type="Pfam" id="PF01551">
    <property type="entry name" value="Peptidase_M23"/>
    <property type="match status" value="1"/>
</dbReference>
<dbReference type="RefSeq" id="WP_168113961.1">
    <property type="nucleotide sequence ID" value="NZ_BOON01000080.1"/>
</dbReference>
<dbReference type="PANTHER" id="PTHR21666:SF270">
    <property type="entry name" value="MUREIN HYDROLASE ACTIVATOR ENVC"/>
    <property type="match status" value="1"/>
</dbReference>
<dbReference type="AlphaFoldDB" id="A0A8J3X7A1"/>
<dbReference type="InterPro" id="IPR050570">
    <property type="entry name" value="Cell_wall_metabolism_enzyme"/>
</dbReference>
<comment type="caution">
    <text evidence="3">The sequence shown here is derived from an EMBL/GenBank/DDBJ whole genome shotgun (WGS) entry which is preliminary data.</text>
</comment>
<name>A0A8J3X7A1_9ACTN</name>
<accession>A0A8J3X7A1</accession>
<evidence type="ECO:0000256" key="1">
    <source>
        <dbReference type="SAM" id="MobiDB-lite"/>
    </source>
</evidence>
<dbReference type="PANTHER" id="PTHR21666">
    <property type="entry name" value="PEPTIDASE-RELATED"/>
    <property type="match status" value="1"/>
</dbReference>
<dbReference type="EMBL" id="BOON01000080">
    <property type="protein sequence ID" value="GII26478.1"/>
    <property type="molecule type" value="Genomic_DNA"/>
</dbReference>
<evidence type="ECO:0000259" key="2">
    <source>
        <dbReference type="Pfam" id="PF01551"/>
    </source>
</evidence>
<dbReference type="PROSITE" id="PS51257">
    <property type="entry name" value="PROKAR_LIPOPROTEIN"/>
    <property type="match status" value="1"/>
</dbReference>
<evidence type="ECO:0000313" key="4">
    <source>
        <dbReference type="Proteomes" id="UP000599074"/>
    </source>
</evidence>
<dbReference type="Proteomes" id="UP000599074">
    <property type="component" value="Unassembled WGS sequence"/>
</dbReference>
<proteinExistence type="predicted"/>
<evidence type="ECO:0000313" key="3">
    <source>
        <dbReference type="EMBL" id="GII26478.1"/>
    </source>
</evidence>